<proteinExistence type="predicted"/>
<dbReference type="GO" id="GO:0003723">
    <property type="term" value="F:RNA binding"/>
    <property type="evidence" value="ECO:0007669"/>
    <property type="project" value="InterPro"/>
</dbReference>
<dbReference type="GO" id="GO:0032259">
    <property type="term" value="P:methylation"/>
    <property type="evidence" value="ECO:0007669"/>
    <property type="project" value="UniProtKB-KW"/>
</dbReference>
<evidence type="ECO:0000313" key="5">
    <source>
        <dbReference type="Proteomes" id="UP000001508"/>
    </source>
</evidence>
<accession>D6Z6N1</accession>
<sequence length="264" mass="28485">MTRQPQKHAPGRKRDAGDRNLHAATTAWGFHAVYALLSHRPATVAQLFISPRRDDQRIRELLELAARHGIPVHTEIPADLNLEEEISHQGVVARVKATGQPTLEGLLASLQPKENQLLLALDSIQDPRNLGAIIRTAAAFGADGLLIPKDRSAPLTGTVMKAAAGTLPLLTICRVTNLSQSLAQLKKHGFWIYGAGGQAPQQLHQTSFSGPICLVMGNEQKGLRPLVSRHCDHLVAIPMAAGVESLNVAVATGVILSEIRRQQN</sequence>
<gene>
    <name evidence="4" type="ordered locus">DaAHT2_0279</name>
</gene>
<dbReference type="eggNOG" id="COG0566">
    <property type="taxonomic scope" value="Bacteria"/>
</dbReference>
<dbReference type="Proteomes" id="UP000001508">
    <property type="component" value="Chromosome"/>
</dbReference>
<dbReference type="InterPro" id="IPR004441">
    <property type="entry name" value="rRNA_MeTrfase_TrmH"/>
</dbReference>
<dbReference type="InterPro" id="IPR001537">
    <property type="entry name" value="SpoU_MeTrfase"/>
</dbReference>
<dbReference type="PANTHER" id="PTHR46429:SF1">
    <property type="entry name" value="23S RRNA (GUANOSINE-2'-O-)-METHYLTRANSFERASE RLMB"/>
    <property type="match status" value="1"/>
</dbReference>
<evidence type="ECO:0000256" key="1">
    <source>
        <dbReference type="ARBA" id="ARBA00022603"/>
    </source>
</evidence>
<reference evidence="5" key="1">
    <citation type="submission" date="2010-02" db="EMBL/GenBank/DDBJ databases">
        <title>Complete sequence of Desulfurivibrio alkaliphilus AHT2.</title>
        <authorList>
            <consortium name="US DOE Joint Genome Institute"/>
            <person name="Pitluck S."/>
            <person name="Chertkov O."/>
            <person name="Detter J.C."/>
            <person name="Han C."/>
            <person name="Tapia R."/>
            <person name="Larimer F."/>
            <person name="Land M."/>
            <person name="Hauser L."/>
            <person name="Kyrpides N."/>
            <person name="Mikhailova N."/>
            <person name="Sorokin D.Y."/>
            <person name="Muyzer G."/>
            <person name="Woyke T."/>
        </authorList>
    </citation>
    <scope>NUCLEOTIDE SEQUENCE [LARGE SCALE GENOMIC DNA]</scope>
    <source>
        <strain evidence="5">DSM 19089 / UNIQEM U267 / AHT2</strain>
    </source>
</reference>
<dbReference type="GO" id="GO:0008173">
    <property type="term" value="F:RNA methyltransferase activity"/>
    <property type="evidence" value="ECO:0007669"/>
    <property type="project" value="InterPro"/>
</dbReference>
<dbReference type="SUPFAM" id="SSF55315">
    <property type="entry name" value="L30e-like"/>
    <property type="match status" value="1"/>
</dbReference>
<dbReference type="KEGG" id="dak:DaAHT2_0279"/>
<dbReference type="InterPro" id="IPR029026">
    <property type="entry name" value="tRNA_m1G_MTases_N"/>
</dbReference>
<evidence type="ECO:0000313" key="4">
    <source>
        <dbReference type="EMBL" id="ADH84990.1"/>
    </source>
</evidence>
<dbReference type="Gene3D" id="3.40.1280.10">
    <property type="match status" value="1"/>
</dbReference>
<name>D6Z6N1_DESAT</name>
<dbReference type="Pfam" id="PF00588">
    <property type="entry name" value="SpoU_methylase"/>
    <property type="match status" value="1"/>
</dbReference>
<dbReference type="AlphaFoldDB" id="D6Z6N1"/>
<dbReference type="PANTHER" id="PTHR46429">
    <property type="entry name" value="23S RRNA (GUANOSINE-2'-O-)-METHYLTRANSFERASE RLMB"/>
    <property type="match status" value="1"/>
</dbReference>
<dbReference type="SMART" id="SM00967">
    <property type="entry name" value="SpoU_sub_bind"/>
    <property type="match status" value="1"/>
</dbReference>
<dbReference type="OrthoDB" id="9785673at2"/>
<dbReference type="InterPro" id="IPR029028">
    <property type="entry name" value="Alpha/beta_knot_MTases"/>
</dbReference>
<dbReference type="InterPro" id="IPR029064">
    <property type="entry name" value="Ribosomal_eL30-like_sf"/>
</dbReference>
<dbReference type="RefSeq" id="WP_013162521.1">
    <property type="nucleotide sequence ID" value="NC_014216.1"/>
</dbReference>
<dbReference type="GO" id="GO:0006396">
    <property type="term" value="P:RNA processing"/>
    <property type="evidence" value="ECO:0007669"/>
    <property type="project" value="InterPro"/>
</dbReference>
<dbReference type="InParanoid" id="D6Z6N1"/>
<keyword evidence="2 4" id="KW-0808">Transferase</keyword>
<dbReference type="GO" id="GO:0005829">
    <property type="term" value="C:cytosol"/>
    <property type="evidence" value="ECO:0007669"/>
    <property type="project" value="TreeGrafter"/>
</dbReference>
<dbReference type="Pfam" id="PF08032">
    <property type="entry name" value="SpoU_sub_bind"/>
    <property type="match status" value="1"/>
</dbReference>
<dbReference type="SUPFAM" id="SSF75217">
    <property type="entry name" value="alpha/beta knot"/>
    <property type="match status" value="1"/>
</dbReference>
<protein>
    <submittedName>
        <fullName evidence="4">RNA methyltransferase, TrmH family, group 3</fullName>
    </submittedName>
</protein>
<dbReference type="CDD" id="cd18103">
    <property type="entry name" value="SpoU-like_RlmB"/>
    <property type="match status" value="1"/>
</dbReference>
<feature type="domain" description="RNA 2-O ribose methyltransferase substrate binding" evidence="3">
    <location>
        <begin position="26"/>
        <end position="101"/>
    </location>
</feature>
<dbReference type="HOGENOM" id="CLU_021322_0_1_7"/>
<keyword evidence="5" id="KW-1185">Reference proteome</keyword>
<dbReference type="NCBIfam" id="TIGR00186">
    <property type="entry name" value="rRNA_methyl_3"/>
    <property type="match status" value="1"/>
</dbReference>
<dbReference type="FunCoup" id="D6Z6N1">
    <property type="interactions" value="412"/>
</dbReference>
<dbReference type="InterPro" id="IPR013123">
    <property type="entry name" value="SpoU_subst-bd"/>
</dbReference>
<organism evidence="4 5">
    <name type="scientific">Desulfurivibrio alkaliphilus (strain DSM 19089 / UNIQEM U267 / AHT2)</name>
    <dbReference type="NCBI Taxonomy" id="589865"/>
    <lineage>
        <taxon>Bacteria</taxon>
        <taxon>Pseudomonadati</taxon>
        <taxon>Thermodesulfobacteriota</taxon>
        <taxon>Desulfobulbia</taxon>
        <taxon>Desulfobulbales</taxon>
        <taxon>Desulfobulbaceae</taxon>
        <taxon>Desulfurivibrio</taxon>
    </lineage>
</organism>
<evidence type="ECO:0000259" key="3">
    <source>
        <dbReference type="SMART" id="SM00967"/>
    </source>
</evidence>
<dbReference type="Gene3D" id="3.30.1330.30">
    <property type="match status" value="1"/>
</dbReference>
<keyword evidence="1 4" id="KW-0489">Methyltransferase</keyword>
<dbReference type="EMBL" id="CP001940">
    <property type="protein sequence ID" value="ADH84990.1"/>
    <property type="molecule type" value="Genomic_DNA"/>
</dbReference>
<dbReference type="STRING" id="589865.DaAHT2_0279"/>
<evidence type="ECO:0000256" key="2">
    <source>
        <dbReference type="ARBA" id="ARBA00022679"/>
    </source>
</evidence>